<dbReference type="EMBL" id="JAOCFT010000001">
    <property type="protein sequence ID" value="MDH1899733.1"/>
    <property type="molecule type" value="Genomic_DNA"/>
</dbReference>
<dbReference type="NCBIfam" id="TIGR02550">
    <property type="entry name" value="flagell_flgL"/>
    <property type="match status" value="1"/>
</dbReference>
<dbReference type="GeneID" id="48820775"/>
<dbReference type="GO" id="GO:0005198">
    <property type="term" value="F:structural molecule activity"/>
    <property type="evidence" value="ECO:0007669"/>
    <property type="project" value="InterPro"/>
</dbReference>
<evidence type="ECO:0000256" key="5">
    <source>
        <dbReference type="ARBA" id="ARBA00023143"/>
    </source>
</evidence>
<dbReference type="InterPro" id="IPR013384">
    <property type="entry name" value="Flagell_FlgL"/>
</dbReference>
<sequence>MRISTNQIQLSMLDNLQRGFGDYARLDRQISSNKRILQPSDDPVGSVQLLGLKKEQVAMAQYQKNIANAKSQLSQGELQFETMTNMLSRLRELTQTAANGSLSEDDRRAVSSEAAIIKEGLLDLANARNENGSSLFSGSQVDKTPIVQGPGGGYLYQGDALVREVEIARGVTVSLNQTADSLFIQNGDFFKQLDDMVAAFDAGAPDAADQARAMLDRSKTLQDDISQMVSTIGARINLLDQVDEGHAEKSTYSKEVSNQIESLDYAGAVTQQAHVLMALQVQQQAFAKVNGLSLFNYMP</sequence>
<dbReference type="GO" id="GO:0009424">
    <property type="term" value="C:bacterial-type flagellum hook"/>
    <property type="evidence" value="ECO:0007669"/>
    <property type="project" value="InterPro"/>
</dbReference>
<dbReference type="InterPro" id="IPR001492">
    <property type="entry name" value="Flagellin"/>
</dbReference>
<dbReference type="Gene3D" id="1.20.1330.10">
    <property type="entry name" value="f41 fragment of flagellin, N-terminal domain"/>
    <property type="match status" value="1"/>
</dbReference>
<comment type="similarity">
    <text evidence="3">Belongs to the bacterial flagellin family.</text>
</comment>
<feature type="domain" description="Flagellin N-terminal" evidence="7">
    <location>
        <begin position="3"/>
        <end position="140"/>
    </location>
</feature>
<dbReference type="EMBL" id="JAOCIZ010000016">
    <property type="protein sequence ID" value="MDH1504583.1"/>
    <property type="molecule type" value="Genomic_DNA"/>
</dbReference>
<feature type="coiled-coil region" evidence="6">
    <location>
        <begin position="52"/>
        <end position="79"/>
    </location>
</feature>
<dbReference type="OrthoDB" id="9768249at2"/>
<dbReference type="Proteomes" id="UP001161704">
    <property type="component" value="Unassembled WGS sequence"/>
</dbReference>
<evidence type="ECO:0000256" key="1">
    <source>
        <dbReference type="ARBA" id="ARBA00004365"/>
    </source>
</evidence>
<dbReference type="InterPro" id="IPR001029">
    <property type="entry name" value="Flagellin_N"/>
</dbReference>
<evidence type="ECO:0000256" key="4">
    <source>
        <dbReference type="ARBA" id="ARBA00022525"/>
    </source>
</evidence>
<comment type="subcellular location">
    <subcellularLocation>
        <location evidence="1">Bacterial flagellum</location>
    </subcellularLocation>
    <subcellularLocation>
        <location evidence="2">Secreted</location>
    </subcellularLocation>
</comment>
<evidence type="ECO:0000259" key="7">
    <source>
        <dbReference type="Pfam" id="PF00669"/>
    </source>
</evidence>
<dbReference type="GO" id="GO:0071973">
    <property type="term" value="P:bacterial-type flagellum-dependent cell motility"/>
    <property type="evidence" value="ECO:0007669"/>
    <property type="project" value="InterPro"/>
</dbReference>
<dbReference type="Pfam" id="PF00669">
    <property type="entry name" value="Flagellin_N"/>
    <property type="match status" value="1"/>
</dbReference>
<dbReference type="SUPFAM" id="SSF64518">
    <property type="entry name" value="Phase 1 flagellin"/>
    <property type="match status" value="1"/>
</dbReference>
<dbReference type="PANTHER" id="PTHR42792:SF1">
    <property type="entry name" value="FLAGELLAR HOOK-ASSOCIATED PROTEIN 3"/>
    <property type="match status" value="1"/>
</dbReference>
<keyword evidence="6" id="KW-0175">Coiled coil</keyword>
<dbReference type="Proteomes" id="UP000886934">
    <property type="component" value="Unassembled WGS sequence"/>
</dbReference>
<dbReference type="EMBL" id="BPNN01000003">
    <property type="protein sequence ID" value="GJA61723.1"/>
    <property type="molecule type" value="Genomic_DNA"/>
</dbReference>
<keyword evidence="10" id="KW-0282">Flagellum</keyword>
<protein>
    <submittedName>
        <fullName evidence="8">Flagellar hook-associated protein 3</fullName>
    </submittedName>
    <submittedName>
        <fullName evidence="10">Lateral flagellar hook-associated protein LfgL</fullName>
    </submittedName>
</protein>
<evidence type="ECO:0000256" key="6">
    <source>
        <dbReference type="SAM" id="Coils"/>
    </source>
</evidence>
<accession>A0A2X4NBC8</accession>
<keyword evidence="10" id="KW-0966">Cell projection</keyword>
<name>A0A2X4NBC8_AERCA</name>
<dbReference type="AlphaFoldDB" id="A0A2X4NBC8"/>
<reference evidence="8" key="1">
    <citation type="submission" date="2021-07" db="EMBL/GenBank/DDBJ databases">
        <title>Draft genome sequence of carbapenem-resistant Aeromonas spp. in Japan.</title>
        <authorList>
            <person name="Maehana S."/>
            <person name="Suzuki M."/>
            <person name="Kitasato H."/>
        </authorList>
    </citation>
    <scope>NUCLEOTIDE SEQUENCE</scope>
    <source>
        <strain evidence="8">KAM351</strain>
    </source>
</reference>
<gene>
    <name evidence="10" type="primary">lfgL</name>
    <name evidence="10" type="synonym">flgLL</name>
    <name evidence="8" type="ORF">KAM351_03340</name>
    <name evidence="10" type="ORF">N5I07_19645</name>
    <name evidence="9" type="ORF">N5I20_05875</name>
</gene>
<keyword evidence="5" id="KW-0975">Bacterial flagellum</keyword>
<evidence type="ECO:0000313" key="11">
    <source>
        <dbReference type="Proteomes" id="UP001160758"/>
    </source>
</evidence>
<dbReference type="PANTHER" id="PTHR42792">
    <property type="entry name" value="FLAGELLIN"/>
    <property type="match status" value="1"/>
</dbReference>
<evidence type="ECO:0000313" key="10">
    <source>
        <dbReference type="EMBL" id="MDH1899733.1"/>
    </source>
</evidence>
<dbReference type="RefSeq" id="WP_041214013.1">
    <property type="nucleotide sequence ID" value="NZ_AP022013.1"/>
</dbReference>
<evidence type="ECO:0000256" key="2">
    <source>
        <dbReference type="ARBA" id="ARBA00004613"/>
    </source>
</evidence>
<keyword evidence="10" id="KW-0969">Cilium</keyword>
<evidence type="ECO:0000313" key="8">
    <source>
        <dbReference type="EMBL" id="GJA61723.1"/>
    </source>
</evidence>
<dbReference type="Proteomes" id="UP001160758">
    <property type="component" value="Unassembled WGS sequence"/>
</dbReference>
<evidence type="ECO:0000313" key="9">
    <source>
        <dbReference type="EMBL" id="MDH1504583.1"/>
    </source>
</evidence>
<keyword evidence="4" id="KW-0964">Secreted</keyword>
<organism evidence="10 11">
    <name type="scientific">Aeromonas caviae</name>
    <name type="common">Aeromonas punctata</name>
    <dbReference type="NCBI Taxonomy" id="648"/>
    <lineage>
        <taxon>Bacteria</taxon>
        <taxon>Pseudomonadati</taxon>
        <taxon>Pseudomonadota</taxon>
        <taxon>Gammaproteobacteria</taxon>
        <taxon>Aeromonadales</taxon>
        <taxon>Aeromonadaceae</taxon>
        <taxon>Aeromonas</taxon>
    </lineage>
</organism>
<reference evidence="10" key="2">
    <citation type="submission" date="2022-09" db="EMBL/GenBank/DDBJ databases">
        <title>Intensive care unit water sources are persistently colonized with multi-drug resistant bacteria and are the site of extensive horizontal gene transfer of antibiotic resistance genes.</title>
        <authorList>
            <person name="Diorio-Toth L."/>
        </authorList>
    </citation>
    <scope>NUCLEOTIDE SEQUENCE</scope>
    <source>
        <strain evidence="9">GD03710</strain>
        <strain evidence="10">GD03796</strain>
    </source>
</reference>
<evidence type="ECO:0000256" key="3">
    <source>
        <dbReference type="ARBA" id="ARBA00005709"/>
    </source>
</evidence>
<comment type="caution">
    <text evidence="10">The sequence shown here is derived from an EMBL/GenBank/DDBJ whole genome shotgun (WGS) entry which is preliminary data.</text>
</comment>
<proteinExistence type="inferred from homology"/>
<dbReference type="GO" id="GO:0005576">
    <property type="term" value="C:extracellular region"/>
    <property type="evidence" value="ECO:0007669"/>
    <property type="project" value="UniProtKB-SubCell"/>
</dbReference>